<dbReference type="InterPro" id="IPR036397">
    <property type="entry name" value="RNaseH_sf"/>
</dbReference>
<dbReference type="InterPro" id="IPR001584">
    <property type="entry name" value="Integrase_cat-core"/>
</dbReference>
<dbReference type="PROSITE" id="PS50994">
    <property type="entry name" value="INTEGRASE"/>
    <property type="match status" value="1"/>
</dbReference>
<dbReference type="PANTHER" id="PTHR42648">
    <property type="entry name" value="TRANSPOSASE, PUTATIVE-RELATED"/>
    <property type="match status" value="1"/>
</dbReference>
<gene>
    <name evidence="3" type="ORF">Tco_1069219</name>
</gene>
<sequence length="306" mass="34653">MGYVRTTGKSRQDHIEDILGIGFLNKTLNAFFKEEGTEHQTSTPRTPEQNGVVERRNRTLVEAARTMLSASNSIIFWALKQIAIRTRLIVESIHLRFDEIKEMSKTSVANETSGLVSLTTKACQNYDNPDPALELQNVSPSAETTVPSQQELEFFYVLVRWNFFNVVPISQTTEENGITTLKMSTPVTAEEKRKNDVKARGLLLMALPNEHQLTFSQYPDAKSMFTAIETRFGGNTATKKTQITLLKQQYENFSATSAKSLDSIFNRLQKIVSRLAILGCDHCRRRFLNLKFLSSLSPEWNTHVVV</sequence>
<dbReference type="InterPro" id="IPR012337">
    <property type="entry name" value="RNaseH-like_sf"/>
</dbReference>
<feature type="compositionally biased region" description="Polar residues" evidence="1">
    <location>
        <begin position="39"/>
        <end position="49"/>
    </location>
</feature>
<name>A0ABQ5HJT7_9ASTR</name>
<reference evidence="3" key="1">
    <citation type="journal article" date="2022" name="Int. J. Mol. Sci.">
        <title>Draft Genome of Tanacetum Coccineum: Genomic Comparison of Closely Related Tanacetum-Family Plants.</title>
        <authorList>
            <person name="Yamashiro T."/>
            <person name="Shiraishi A."/>
            <person name="Nakayama K."/>
            <person name="Satake H."/>
        </authorList>
    </citation>
    <scope>NUCLEOTIDE SEQUENCE</scope>
</reference>
<keyword evidence="4" id="KW-1185">Reference proteome</keyword>
<proteinExistence type="predicted"/>
<protein>
    <submittedName>
        <fullName evidence="3">Ribonuclease H-like domain-containing protein</fullName>
    </submittedName>
</protein>
<evidence type="ECO:0000313" key="3">
    <source>
        <dbReference type="EMBL" id="GJT87502.1"/>
    </source>
</evidence>
<organism evidence="3 4">
    <name type="scientific">Tanacetum coccineum</name>
    <dbReference type="NCBI Taxonomy" id="301880"/>
    <lineage>
        <taxon>Eukaryota</taxon>
        <taxon>Viridiplantae</taxon>
        <taxon>Streptophyta</taxon>
        <taxon>Embryophyta</taxon>
        <taxon>Tracheophyta</taxon>
        <taxon>Spermatophyta</taxon>
        <taxon>Magnoliopsida</taxon>
        <taxon>eudicotyledons</taxon>
        <taxon>Gunneridae</taxon>
        <taxon>Pentapetalae</taxon>
        <taxon>asterids</taxon>
        <taxon>campanulids</taxon>
        <taxon>Asterales</taxon>
        <taxon>Asteraceae</taxon>
        <taxon>Asteroideae</taxon>
        <taxon>Anthemideae</taxon>
        <taxon>Anthemidinae</taxon>
        <taxon>Tanacetum</taxon>
    </lineage>
</organism>
<feature type="region of interest" description="Disordered" evidence="1">
    <location>
        <begin position="35"/>
        <end position="54"/>
    </location>
</feature>
<evidence type="ECO:0000256" key="1">
    <source>
        <dbReference type="SAM" id="MobiDB-lite"/>
    </source>
</evidence>
<accession>A0ABQ5HJT7</accession>
<dbReference type="Gene3D" id="3.30.420.10">
    <property type="entry name" value="Ribonuclease H-like superfamily/Ribonuclease H"/>
    <property type="match status" value="1"/>
</dbReference>
<dbReference type="Pfam" id="PF14223">
    <property type="entry name" value="Retrotran_gag_2"/>
    <property type="match status" value="1"/>
</dbReference>
<evidence type="ECO:0000259" key="2">
    <source>
        <dbReference type="PROSITE" id="PS50994"/>
    </source>
</evidence>
<evidence type="ECO:0000313" key="4">
    <source>
        <dbReference type="Proteomes" id="UP001151760"/>
    </source>
</evidence>
<feature type="domain" description="Integrase catalytic" evidence="2">
    <location>
        <begin position="1"/>
        <end position="113"/>
    </location>
</feature>
<comment type="caution">
    <text evidence="3">The sequence shown here is derived from an EMBL/GenBank/DDBJ whole genome shotgun (WGS) entry which is preliminary data.</text>
</comment>
<dbReference type="PANTHER" id="PTHR42648:SF21">
    <property type="entry name" value="CYSTEINE-RICH RLK (RECEPTOR-LIKE PROTEIN KINASE) 8"/>
    <property type="match status" value="1"/>
</dbReference>
<dbReference type="EMBL" id="BQNB010019643">
    <property type="protein sequence ID" value="GJT87502.1"/>
    <property type="molecule type" value="Genomic_DNA"/>
</dbReference>
<reference evidence="3" key="2">
    <citation type="submission" date="2022-01" db="EMBL/GenBank/DDBJ databases">
        <authorList>
            <person name="Yamashiro T."/>
            <person name="Shiraishi A."/>
            <person name="Satake H."/>
            <person name="Nakayama K."/>
        </authorList>
    </citation>
    <scope>NUCLEOTIDE SEQUENCE</scope>
</reference>
<dbReference type="Proteomes" id="UP001151760">
    <property type="component" value="Unassembled WGS sequence"/>
</dbReference>
<dbReference type="SUPFAM" id="SSF53098">
    <property type="entry name" value="Ribonuclease H-like"/>
    <property type="match status" value="1"/>
</dbReference>
<dbReference type="InterPro" id="IPR039537">
    <property type="entry name" value="Retrotran_Ty1/copia-like"/>
</dbReference>